<dbReference type="Proteomes" id="UP000027586">
    <property type="component" value="Unassembled WGS sequence"/>
</dbReference>
<comment type="caution">
    <text evidence="6">The sequence shown here is derived from an EMBL/GenBank/DDBJ whole genome shotgun (WGS) entry which is preliminary data.</text>
</comment>
<dbReference type="FunFam" id="3.40.605.10:FF:000050">
    <property type="entry name" value="Aldehyde dehydrogenase, mitochondrial"/>
    <property type="match status" value="1"/>
</dbReference>
<comment type="similarity">
    <text evidence="1 4">Belongs to the aldehyde dehydrogenase family.</text>
</comment>
<accession>A0A068RRW2</accession>
<dbReference type="InterPro" id="IPR016163">
    <property type="entry name" value="Ald_DH_C"/>
</dbReference>
<feature type="active site" evidence="3">
    <location>
        <position position="269"/>
    </location>
</feature>
<dbReference type="EMBL" id="CBTN010000013">
    <property type="protein sequence ID" value="CDH52435.1"/>
    <property type="molecule type" value="Genomic_DNA"/>
</dbReference>
<dbReference type="InterPro" id="IPR016162">
    <property type="entry name" value="Ald_DH_N"/>
</dbReference>
<dbReference type="AlphaFoldDB" id="A0A068RRW2"/>
<evidence type="ECO:0000259" key="5">
    <source>
        <dbReference type="Pfam" id="PF00171"/>
    </source>
</evidence>
<dbReference type="VEuPathDB" id="FungiDB:LCOR_03905.1"/>
<dbReference type="GO" id="GO:0004030">
    <property type="term" value="F:aldehyde dehydrogenase [NAD(P)+] activity"/>
    <property type="evidence" value="ECO:0007669"/>
    <property type="project" value="UniProtKB-ARBA"/>
</dbReference>
<dbReference type="FunFam" id="3.40.309.10:FF:000001">
    <property type="entry name" value="Mitochondrial aldehyde dehydrogenase 2"/>
    <property type="match status" value="1"/>
</dbReference>
<name>A0A068RRW2_9FUNG</name>
<feature type="domain" description="Aldehyde dehydrogenase" evidence="5">
    <location>
        <begin position="35"/>
        <end position="493"/>
    </location>
</feature>
<proteinExistence type="inferred from homology"/>
<reference evidence="6" key="1">
    <citation type="submission" date="2013-08" db="EMBL/GenBank/DDBJ databases">
        <title>Gene expansion shapes genome architecture in the human pathogen Lichtheimia corymbifera: an evolutionary genomics analysis in the ancient terrestrial Mucorales (Mucoromycotina).</title>
        <authorList>
            <person name="Schwartze V.U."/>
            <person name="Winter S."/>
            <person name="Shelest E."/>
            <person name="Marcet-Houben M."/>
            <person name="Horn F."/>
            <person name="Wehner S."/>
            <person name="Hoffmann K."/>
            <person name="Riege K."/>
            <person name="Sammeth M."/>
            <person name="Nowrousian M."/>
            <person name="Valiante V."/>
            <person name="Linde J."/>
            <person name="Jacobsen I.D."/>
            <person name="Marz M."/>
            <person name="Brakhage A.A."/>
            <person name="Gabaldon T."/>
            <person name="Bocker S."/>
            <person name="Voigt K."/>
        </authorList>
    </citation>
    <scope>NUCLEOTIDE SEQUENCE [LARGE SCALE GENOMIC DNA]</scope>
    <source>
        <strain evidence="6">FSU 9682</strain>
    </source>
</reference>
<keyword evidence="7" id="KW-1185">Reference proteome</keyword>
<dbReference type="GO" id="GO:0019413">
    <property type="term" value="P:acetate biosynthetic process"/>
    <property type="evidence" value="ECO:0007669"/>
    <property type="project" value="UniProtKB-ARBA"/>
</dbReference>
<evidence type="ECO:0000313" key="6">
    <source>
        <dbReference type="EMBL" id="CDH52435.1"/>
    </source>
</evidence>
<dbReference type="SUPFAM" id="SSF53720">
    <property type="entry name" value="ALDH-like"/>
    <property type="match status" value="1"/>
</dbReference>
<dbReference type="Gene3D" id="3.40.605.10">
    <property type="entry name" value="Aldehyde Dehydrogenase, Chain A, domain 1"/>
    <property type="match status" value="1"/>
</dbReference>
<evidence type="ECO:0000256" key="3">
    <source>
        <dbReference type="PROSITE-ProRule" id="PRU10007"/>
    </source>
</evidence>
<dbReference type="InterPro" id="IPR015590">
    <property type="entry name" value="Aldehyde_DH_dom"/>
</dbReference>
<gene>
    <name evidence="6" type="ORF">LCOR_03905.1</name>
</gene>
<keyword evidence="2 4" id="KW-0560">Oxidoreductase</keyword>
<sequence length="501" mass="54712">MAAQTQPDLQTVRLSNGKPITVHTQLFINNEFVPGHGPLIETINPATEEVICSVHSADAQDVDAAVAAANKCYNETWRKVAPAERGRLINKLADLMERDKDELATLDALDNGKAFTVARDVDITDSIACFRYFAGWADKIHGKTIDTTHDKWCYTRHEPLGVVGAVIPWNYPTMMAAWKFAPALATGNCVVMKTSEVTPLPLYKFAALCKEAGFPAGVVNVITGYGHTTGAFLSAHKGVSKMAFTGSTMTGRKIMEASSGSNLKKLQLELGGKSAQIVCADADLEQAAEWSAGGIFNNHGQSCNAGSRILVHESIHDKFVEQFIQATKNMVKIGDPFDEDTFQGPQINKAQFEKILGYIEIGQKEGAVIAHGGKRWGNKGYYIEPTVFINVNNNMRVAREEIFGPVVVIIKFKTIDEAIEIANDSDYGLAGGVYTQNLDTALKVTSEIKTGTMWVNCFDVFDQSTPFGGYKQSGFGKELGKYALQEYTQVKVVKILMSSKI</sequence>
<dbReference type="PROSITE" id="PS00687">
    <property type="entry name" value="ALDEHYDE_DEHYDR_GLU"/>
    <property type="match status" value="1"/>
</dbReference>
<dbReference type="STRING" id="1263082.A0A068RRW2"/>
<dbReference type="FunFam" id="3.40.605.10:FF:000026">
    <property type="entry name" value="Aldehyde dehydrogenase, putative"/>
    <property type="match status" value="1"/>
</dbReference>
<dbReference type="InterPro" id="IPR016160">
    <property type="entry name" value="Ald_DH_CS_CYS"/>
</dbReference>
<evidence type="ECO:0000256" key="2">
    <source>
        <dbReference type="ARBA" id="ARBA00023002"/>
    </source>
</evidence>
<protein>
    <submittedName>
        <fullName evidence="6">Aldehyde dehydrogenase</fullName>
    </submittedName>
</protein>
<dbReference type="CDD" id="cd07091">
    <property type="entry name" value="ALDH_F1-2_Ald2-like"/>
    <property type="match status" value="1"/>
</dbReference>
<dbReference type="PANTHER" id="PTHR11699">
    <property type="entry name" value="ALDEHYDE DEHYDROGENASE-RELATED"/>
    <property type="match status" value="1"/>
</dbReference>
<evidence type="ECO:0000256" key="1">
    <source>
        <dbReference type="ARBA" id="ARBA00009986"/>
    </source>
</evidence>
<dbReference type="InterPro" id="IPR016161">
    <property type="entry name" value="Ald_DH/histidinol_DH"/>
</dbReference>
<evidence type="ECO:0000313" key="7">
    <source>
        <dbReference type="Proteomes" id="UP000027586"/>
    </source>
</evidence>
<organism evidence="6 7">
    <name type="scientific">Lichtheimia corymbifera JMRC:FSU:9682</name>
    <dbReference type="NCBI Taxonomy" id="1263082"/>
    <lineage>
        <taxon>Eukaryota</taxon>
        <taxon>Fungi</taxon>
        <taxon>Fungi incertae sedis</taxon>
        <taxon>Mucoromycota</taxon>
        <taxon>Mucoromycotina</taxon>
        <taxon>Mucoromycetes</taxon>
        <taxon>Mucorales</taxon>
        <taxon>Lichtheimiaceae</taxon>
        <taxon>Lichtheimia</taxon>
    </lineage>
</organism>
<dbReference type="Gene3D" id="3.40.309.10">
    <property type="entry name" value="Aldehyde Dehydrogenase, Chain A, domain 2"/>
    <property type="match status" value="1"/>
</dbReference>
<evidence type="ECO:0000256" key="4">
    <source>
        <dbReference type="RuleBase" id="RU003345"/>
    </source>
</evidence>
<dbReference type="PROSITE" id="PS00070">
    <property type="entry name" value="ALDEHYDE_DEHYDR_CYS"/>
    <property type="match status" value="1"/>
</dbReference>
<dbReference type="InterPro" id="IPR029510">
    <property type="entry name" value="Ald_DH_CS_GLU"/>
</dbReference>
<dbReference type="Pfam" id="PF00171">
    <property type="entry name" value="Aldedh"/>
    <property type="match status" value="1"/>
</dbReference>
<dbReference type="OrthoDB" id="310895at2759"/>